<name>A0A101HQ95_9BACT</name>
<dbReference type="Proteomes" id="UP000054092">
    <property type="component" value="Unassembled WGS sequence"/>
</dbReference>
<gene>
    <name evidence="2" type="ORF">XD94_0720</name>
</gene>
<evidence type="ECO:0000256" key="1">
    <source>
        <dbReference type="SAM" id="Phobius"/>
    </source>
</evidence>
<accession>A0A101HQ95</accession>
<dbReference type="AlphaFoldDB" id="A0A101HQ95"/>
<feature type="transmembrane region" description="Helical" evidence="1">
    <location>
        <begin position="75"/>
        <end position="98"/>
    </location>
</feature>
<keyword evidence="1" id="KW-0812">Transmembrane</keyword>
<proteinExistence type="predicted"/>
<organism evidence="2 3">
    <name type="scientific">Mesotoga prima</name>
    <dbReference type="NCBI Taxonomy" id="1184387"/>
    <lineage>
        <taxon>Bacteria</taxon>
        <taxon>Thermotogati</taxon>
        <taxon>Thermotogota</taxon>
        <taxon>Thermotogae</taxon>
        <taxon>Kosmotogales</taxon>
        <taxon>Kosmotogaceae</taxon>
        <taxon>Mesotoga</taxon>
    </lineage>
</organism>
<dbReference type="EMBL" id="LGGP01000102">
    <property type="protein sequence ID" value="KUK80864.1"/>
    <property type="molecule type" value="Genomic_DNA"/>
</dbReference>
<comment type="caution">
    <text evidence="2">The sequence shown here is derived from an EMBL/GenBank/DDBJ whole genome shotgun (WGS) entry which is preliminary data.</text>
</comment>
<evidence type="ECO:0000313" key="3">
    <source>
        <dbReference type="Proteomes" id="UP000054092"/>
    </source>
</evidence>
<protein>
    <submittedName>
        <fullName evidence="2">Uncharacterized protein</fullName>
    </submittedName>
</protein>
<keyword evidence="1" id="KW-0472">Membrane</keyword>
<evidence type="ECO:0000313" key="2">
    <source>
        <dbReference type="EMBL" id="KUK80864.1"/>
    </source>
</evidence>
<sequence>MFLPHWASQAITKDWTYLASPASLILTNNEGRLFTALSGFSAFKRASVLMLATRNRQLAAVLARAVELVARSATVLMFCITCVSWLFLPLLAVTGLSLKLRLAPRSGTGEASTGGDGSRLLTGLRKQTGCSSLTLP</sequence>
<reference evidence="3" key="1">
    <citation type="journal article" date="2015" name="MBio">
        <title>Genome-Resolved Metagenomic Analysis Reveals Roles for Candidate Phyla and Other Microbial Community Members in Biogeochemical Transformations in Oil Reservoirs.</title>
        <authorList>
            <person name="Hu P."/>
            <person name="Tom L."/>
            <person name="Singh A."/>
            <person name="Thomas B.C."/>
            <person name="Baker B.J."/>
            <person name="Piceno Y.M."/>
            <person name="Andersen G.L."/>
            <person name="Banfield J.F."/>
        </authorList>
    </citation>
    <scope>NUCLEOTIDE SEQUENCE [LARGE SCALE GENOMIC DNA]</scope>
</reference>
<keyword evidence="1" id="KW-1133">Transmembrane helix</keyword>